<organism evidence="2 3">
    <name type="scientific">Oidiodendron maius (strain Zn)</name>
    <dbReference type="NCBI Taxonomy" id="913774"/>
    <lineage>
        <taxon>Eukaryota</taxon>
        <taxon>Fungi</taxon>
        <taxon>Dikarya</taxon>
        <taxon>Ascomycota</taxon>
        <taxon>Pezizomycotina</taxon>
        <taxon>Leotiomycetes</taxon>
        <taxon>Leotiomycetes incertae sedis</taxon>
        <taxon>Myxotrichaceae</taxon>
        <taxon>Oidiodendron</taxon>
    </lineage>
</organism>
<evidence type="ECO:0000313" key="3">
    <source>
        <dbReference type="Proteomes" id="UP000054321"/>
    </source>
</evidence>
<dbReference type="Gene3D" id="1.20.1050.10">
    <property type="match status" value="1"/>
</dbReference>
<protein>
    <recommendedName>
        <fullName evidence="4">GST C-terminal domain-containing protein</fullName>
    </recommendedName>
</protein>
<dbReference type="CDD" id="cd00299">
    <property type="entry name" value="GST_C_family"/>
    <property type="match status" value="1"/>
</dbReference>
<keyword evidence="1" id="KW-0472">Membrane</keyword>
<evidence type="ECO:0000256" key="1">
    <source>
        <dbReference type="SAM" id="Phobius"/>
    </source>
</evidence>
<proteinExistence type="predicted"/>
<accession>A0A0C3DM61</accession>
<feature type="non-terminal residue" evidence="2">
    <location>
        <position position="199"/>
    </location>
</feature>
<keyword evidence="3" id="KW-1185">Reference proteome</keyword>
<dbReference type="SUPFAM" id="SSF47616">
    <property type="entry name" value="GST C-terminal domain-like"/>
    <property type="match status" value="1"/>
</dbReference>
<dbReference type="InterPro" id="IPR036282">
    <property type="entry name" value="Glutathione-S-Trfase_C_sf"/>
</dbReference>
<name>A0A0C3DM61_OIDMZ</name>
<dbReference type="AlphaFoldDB" id="A0A0C3DM61"/>
<evidence type="ECO:0000313" key="2">
    <source>
        <dbReference type="EMBL" id="KIN03093.1"/>
    </source>
</evidence>
<sequence length="199" mass="22600">MYLSENFSTPDHVNLYTSCGLAKADEIKALERRYDEGLGAAAIDFFYLDAVVFNKWRSMLPFALMGFKNKVGSLQSLIWFVFSPLIGKMILSAMSITASKYQKAMHTCREEFRHASELLGKSEYLAGSRLSAADITFAALSYPFLRITHQEGFQQYPLSSLGTSSIGKAFQQELRATKAGQHVLRLYKEERYFESYLPR</sequence>
<keyword evidence="1" id="KW-1133">Transmembrane helix</keyword>
<dbReference type="HOGENOM" id="CLU_1375155_0_0_1"/>
<feature type="transmembrane region" description="Helical" evidence="1">
    <location>
        <begin position="76"/>
        <end position="96"/>
    </location>
</feature>
<gene>
    <name evidence="2" type="ORF">OIDMADRAFT_144165</name>
</gene>
<dbReference type="Proteomes" id="UP000054321">
    <property type="component" value="Unassembled WGS sequence"/>
</dbReference>
<dbReference type="OrthoDB" id="9988732at2759"/>
<keyword evidence="1" id="KW-0812">Transmembrane</keyword>
<dbReference type="EMBL" id="KN832874">
    <property type="protein sequence ID" value="KIN03093.1"/>
    <property type="molecule type" value="Genomic_DNA"/>
</dbReference>
<dbReference type="InParanoid" id="A0A0C3DM61"/>
<evidence type="ECO:0008006" key="4">
    <source>
        <dbReference type="Google" id="ProtNLM"/>
    </source>
</evidence>
<reference evidence="3" key="2">
    <citation type="submission" date="2015-01" db="EMBL/GenBank/DDBJ databases">
        <title>Evolutionary Origins and Diversification of the Mycorrhizal Mutualists.</title>
        <authorList>
            <consortium name="DOE Joint Genome Institute"/>
            <consortium name="Mycorrhizal Genomics Consortium"/>
            <person name="Kohler A."/>
            <person name="Kuo A."/>
            <person name="Nagy L.G."/>
            <person name="Floudas D."/>
            <person name="Copeland A."/>
            <person name="Barry K.W."/>
            <person name="Cichocki N."/>
            <person name="Veneault-Fourrey C."/>
            <person name="LaButti K."/>
            <person name="Lindquist E.A."/>
            <person name="Lipzen A."/>
            <person name="Lundell T."/>
            <person name="Morin E."/>
            <person name="Murat C."/>
            <person name="Riley R."/>
            <person name="Ohm R."/>
            <person name="Sun H."/>
            <person name="Tunlid A."/>
            <person name="Henrissat B."/>
            <person name="Grigoriev I.V."/>
            <person name="Hibbett D.S."/>
            <person name="Martin F."/>
        </authorList>
    </citation>
    <scope>NUCLEOTIDE SEQUENCE [LARGE SCALE GENOMIC DNA]</scope>
    <source>
        <strain evidence="3">Zn</strain>
    </source>
</reference>
<reference evidence="2 3" key="1">
    <citation type="submission" date="2014-04" db="EMBL/GenBank/DDBJ databases">
        <authorList>
            <consortium name="DOE Joint Genome Institute"/>
            <person name="Kuo A."/>
            <person name="Martino E."/>
            <person name="Perotto S."/>
            <person name="Kohler A."/>
            <person name="Nagy L.G."/>
            <person name="Floudas D."/>
            <person name="Copeland A."/>
            <person name="Barry K.W."/>
            <person name="Cichocki N."/>
            <person name="Veneault-Fourrey C."/>
            <person name="LaButti K."/>
            <person name="Lindquist E.A."/>
            <person name="Lipzen A."/>
            <person name="Lundell T."/>
            <person name="Morin E."/>
            <person name="Murat C."/>
            <person name="Sun H."/>
            <person name="Tunlid A."/>
            <person name="Henrissat B."/>
            <person name="Grigoriev I.V."/>
            <person name="Hibbett D.S."/>
            <person name="Martin F."/>
            <person name="Nordberg H.P."/>
            <person name="Cantor M.N."/>
            <person name="Hua S.X."/>
        </authorList>
    </citation>
    <scope>NUCLEOTIDE SEQUENCE [LARGE SCALE GENOMIC DNA]</scope>
    <source>
        <strain evidence="2 3">Zn</strain>
    </source>
</reference>